<feature type="signal peptide" evidence="1">
    <location>
        <begin position="1"/>
        <end position="25"/>
    </location>
</feature>
<evidence type="ECO:0000313" key="3">
    <source>
        <dbReference type="Proteomes" id="UP000192276"/>
    </source>
</evidence>
<accession>A0A1V9F2Q0</accession>
<dbReference type="Proteomes" id="UP000192276">
    <property type="component" value="Unassembled WGS sequence"/>
</dbReference>
<protein>
    <submittedName>
        <fullName evidence="2">Uncharacterized protein</fullName>
    </submittedName>
</protein>
<evidence type="ECO:0000256" key="1">
    <source>
        <dbReference type="SAM" id="SignalP"/>
    </source>
</evidence>
<dbReference type="PROSITE" id="PS51257">
    <property type="entry name" value="PROKAR_LIPOPROTEIN"/>
    <property type="match status" value="1"/>
</dbReference>
<sequence length="125" mass="13843">MRQNPHVFICLLAIGLLLFSACKTTKTSQTLAASQPASSGKCDQTIKYYSEKVKSTTGQESSFNTEITINPQNRLINIVSEPPNQEKVAFTVIIERIDCDFNADHLVGQALYPAISIRKTAQRPK</sequence>
<dbReference type="OrthoDB" id="675489at2"/>
<evidence type="ECO:0000313" key="2">
    <source>
        <dbReference type="EMBL" id="OQP52678.1"/>
    </source>
</evidence>
<gene>
    <name evidence="2" type="ORF">A4R26_28400</name>
</gene>
<keyword evidence="3" id="KW-1185">Reference proteome</keyword>
<comment type="caution">
    <text evidence="2">The sequence shown here is derived from an EMBL/GenBank/DDBJ whole genome shotgun (WGS) entry which is preliminary data.</text>
</comment>
<proteinExistence type="predicted"/>
<dbReference type="RefSeq" id="WP_081169705.1">
    <property type="nucleotide sequence ID" value="NZ_LWBP01000213.1"/>
</dbReference>
<keyword evidence="1" id="KW-0732">Signal</keyword>
<dbReference type="EMBL" id="LWBP01000213">
    <property type="protein sequence ID" value="OQP52678.1"/>
    <property type="molecule type" value="Genomic_DNA"/>
</dbReference>
<reference evidence="3" key="1">
    <citation type="submission" date="2016-04" db="EMBL/GenBank/DDBJ databases">
        <authorList>
            <person name="Chen L."/>
            <person name="Zhuang W."/>
            <person name="Wang G."/>
        </authorList>
    </citation>
    <scope>NUCLEOTIDE SEQUENCE [LARGE SCALE GENOMIC DNA]</scope>
    <source>
        <strain evidence="3">208</strain>
    </source>
</reference>
<name>A0A1V9F2Q0_9BACT</name>
<feature type="chain" id="PRO_5012980708" evidence="1">
    <location>
        <begin position="26"/>
        <end position="125"/>
    </location>
</feature>
<dbReference type="AlphaFoldDB" id="A0A1V9F2Q0"/>
<organism evidence="2 3">
    <name type="scientific">Niastella populi</name>
    <dbReference type="NCBI Taxonomy" id="550983"/>
    <lineage>
        <taxon>Bacteria</taxon>
        <taxon>Pseudomonadati</taxon>
        <taxon>Bacteroidota</taxon>
        <taxon>Chitinophagia</taxon>
        <taxon>Chitinophagales</taxon>
        <taxon>Chitinophagaceae</taxon>
        <taxon>Niastella</taxon>
    </lineage>
</organism>